<evidence type="ECO:0000313" key="1">
    <source>
        <dbReference type="EMBL" id="SVE11099.1"/>
    </source>
</evidence>
<dbReference type="AlphaFoldDB" id="A0A383AU96"/>
<dbReference type="EMBL" id="UINC01194823">
    <property type="protein sequence ID" value="SVE11099.1"/>
    <property type="molecule type" value="Genomic_DNA"/>
</dbReference>
<gene>
    <name evidence="1" type="ORF">METZ01_LOCUS463953</name>
</gene>
<reference evidence="1" key="1">
    <citation type="submission" date="2018-05" db="EMBL/GenBank/DDBJ databases">
        <authorList>
            <person name="Lanie J.A."/>
            <person name="Ng W.-L."/>
            <person name="Kazmierczak K.M."/>
            <person name="Andrzejewski T.M."/>
            <person name="Davidsen T.M."/>
            <person name="Wayne K.J."/>
            <person name="Tettelin H."/>
            <person name="Glass J.I."/>
            <person name="Rusch D."/>
            <person name="Podicherti R."/>
            <person name="Tsui H.-C.T."/>
            <person name="Winkler M.E."/>
        </authorList>
    </citation>
    <scope>NUCLEOTIDE SEQUENCE</scope>
</reference>
<feature type="non-terminal residue" evidence="1">
    <location>
        <position position="1"/>
    </location>
</feature>
<sequence>RGFMKAGLLSTPGEIRTHDLLLRRQDAEPVFTEKQPHFQGLVLS</sequence>
<proteinExistence type="predicted"/>
<protein>
    <submittedName>
        <fullName evidence="1">Uncharacterized protein</fullName>
    </submittedName>
</protein>
<organism evidence="1">
    <name type="scientific">marine metagenome</name>
    <dbReference type="NCBI Taxonomy" id="408172"/>
    <lineage>
        <taxon>unclassified sequences</taxon>
        <taxon>metagenomes</taxon>
        <taxon>ecological metagenomes</taxon>
    </lineage>
</organism>
<accession>A0A383AU96</accession>
<name>A0A383AU96_9ZZZZ</name>